<feature type="compositionally biased region" description="Basic and acidic residues" evidence="2">
    <location>
        <begin position="1126"/>
        <end position="1164"/>
    </location>
</feature>
<feature type="compositionally biased region" description="Pro residues" evidence="2">
    <location>
        <begin position="9"/>
        <end position="21"/>
    </location>
</feature>
<reference evidence="4 5" key="1">
    <citation type="submission" date="2018-05" db="EMBL/GenBank/DDBJ databases">
        <authorList>
            <person name="Thind KAUR A."/>
        </authorList>
    </citation>
    <scope>NUCLEOTIDE SEQUENCE [LARGE SCALE GENOMIC DNA]</scope>
</reference>
<feature type="compositionally biased region" description="Basic and acidic residues" evidence="2">
    <location>
        <begin position="999"/>
        <end position="1076"/>
    </location>
</feature>
<dbReference type="SUPFAM" id="SSF52058">
    <property type="entry name" value="L domain-like"/>
    <property type="match status" value="1"/>
</dbReference>
<feature type="compositionally biased region" description="Pro residues" evidence="2">
    <location>
        <begin position="34"/>
        <end position="61"/>
    </location>
</feature>
<dbReference type="PANTHER" id="PTHR47186:SF54">
    <property type="entry name" value="DISEASE RESISTANCE RPP13-LIKE PROTEIN 4"/>
    <property type="match status" value="1"/>
</dbReference>
<dbReference type="PANTHER" id="PTHR47186">
    <property type="entry name" value="LEUCINE-RICH REPEAT-CONTAINING PROTEIN 57"/>
    <property type="match status" value="1"/>
</dbReference>
<feature type="compositionally biased region" description="Low complexity" evidence="2">
    <location>
        <begin position="91"/>
        <end position="100"/>
    </location>
</feature>
<dbReference type="InterPro" id="IPR055414">
    <property type="entry name" value="LRR_R13L4/SHOC2-like"/>
</dbReference>
<feature type="compositionally biased region" description="Low complexity" evidence="2">
    <location>
        <begin position="1235"/>
        <end position="1245"/>
    </location>
</feature>
<accession>A0A7H4LC85</accession>
<gene>
    <name evidence="4" type="ORF">CAMPLR22A2D_LOCUS817</name>
</gene>
<protein>
    <recommendedName>
        <fullName evidence="3">Disease resistance R13L4/SHOC-2-like LRR domain-containing protein</fullName>
    </recommendedName>
</protein>
<sequence>MAAPGRPAATPPPPPPPPPPPKSDKVAEKASASPAPPPETETAGPAPPPPPPPPSPPPPPKSDQVAEKASASPAPPPETDTAGPAPPPPTQNQTPTAETASPPQADTQRQTGKGEVTQAPSQEPAAATSAVDHLPAPPPPPPPPPEEQKQGDTAKDGKDSATANSPKAEEKKPVTSRWPRVRSPVLLLLSLFRLRHGKPSQPIEQPKVSPSAPEDELAAQKEESEGSQRRRHEAEASLSPAGPKEAPPAEPHQTKRRKSLQRTESVRPPEGVVAVAGEADAKRTPMKKKLQNAFVLVKDTLAWYGRHRSPKNAEKPEEDQSAAQKEKDGETKPSTSSPPEEEEAGTKSKLDDKTEETTKEPSTAAKDEEKARRRWERAEVRLEKILEDACTRLTLAEFRKLPNHKQQPYQQCLLTFSVFPLDSQVKKQAVTYWWSTRFNLPSERGGGADGIFSKLSGGGFLEPIKNGSTRVIYGCRVNPLVHWMAKRLAREKECADLDDPGGPAFSQPKSEVLCLTAGNRARMQKLREEDGLRPRTRPKPNQTMAPPSATQAVGGPSQKLQEDNDSQAQLKPSPSKMPPEGIVAPGGLPSQDQQDKTKRDDEMLETAILLIEFERKKVILNIDAHVYRLPEPLLTKLADRLEVLQLGRWGNTDDETYMEVETLESLSAIGKLKNLRYLSVRGLSRLTELPSEVRRLRKLAILDVRGCQNLVKLPSSTVKKLVALTHLDLTECYMLEHIGRGVAALPELRVFKGFVFGVGKRRRDACRLQHLAKLKKLWKLSVNVTTDANVEQDEMKQLAKLAGLLSLTVTWGERPSILLDDTSKKIQKQLQDLLDTWTCLRLPPQLDKLDVRCYPEGTLPLGTWLNGNKKLKKLYVRGGEVKELDIPGGNVIETLRLRYLKEFELNWTTELLPKLNRNTIKCVEVVDKDSKVVKAQTKGKVKLNEKEGTEKEKLIPIKKRMHIPVCTVDEHGVWVRDLKEEDAGGQTPGKAEGATGVAKAEKGVDDAGKALKEVKEEDKPSNLKGTKGENEQPTLAKEDSGATDEIKTVDGGDKNHEIVNKENDNKKEAKDEERNPMKKGAQVHEPNTDENKVQAGDEKEELKETAEKQASPTLAVDQTVAPASEGDIKKGVVTDKTQKDKISETKEERQDEPRDAKGQDEPPSKQDTGNTDEPQTEGEDKGKDDEQPIDEDGGGGGGGDTATGDATSSQASKPKEETPALKAAASPPAAPPALSPATTGAAPAAVEAKEHGKAGQDDGPTGTRAVVENN</sequence>
<feature type="region of interest" description="Disordered" evidence="2">
    <location>
        <begin position="980"/>
        <end position="1270"/>
    </location>
</feature>
<evidence type="ECO:0000259" key="3">
    <source>
        <dbReference type="Pfam" id="PF23598"/>
    </source>
</evidence>
<name>A0A7H4LC85_WHEAT</name>
<dbReference type="Proteomes" id="UP000280104">
    <property type="component" value="Chromosome II"/>
</dbReference>
<keyword evidence="1" id="KW-0677">Repeat</keyword>
<feature type="region of interest" description="Disordered" evidence="2">
    <location>
        <begin position="307"/>
        <end position="372"/>
    </location>
</feature>
<feature type="region of interest" description="Disordered" evidence="2">
    <location>
        <begin position="197"/>
        <end position="293"/>
    </location>
</feature>
<feature type="compositionally biased region" description="Polar residues" evidence="2">
    <location>
        <begin position="539"/>
        <end position="551"/>
    </location>
</feature>
<feature type="compositionally biased region" description="Pro residues" evidence="2">
    <location>
        <begin position="73"/>
        <end position="90"/>
    </location>
</feature>
<feature type="compositionally biased region" description="Pro residues" evidence="2">
    <location>
        <begin position="135"/>
        <end position="145"/>
    </location>
</feature>
<feature type="compositionally biased region" description="Basic and acidic residues" evidence="2">
    <location>
        <begin position="1247"/>
        <end position="1256"/>
    </location>
</feature>
<feature type="compositionally biased region" description="Basic and acidic residues" evidence="2">
    <location>
        <begin position="218"/>
        <end position="235"/>
    </location>
</feature>
<organism evidence="4 5">
    <name type="scientific">Triticum aestivum</name>
    <name type="common">Wheat</name>
    <dbReference type="NCBI Taxonomy" id="4565"/>
    <lineage>
        <taxon>Eukaryota</taxon>
        <taxon>Viridiplantae</taxon>
        <taxon>Streptophyta</taxon>
        <taxon>Embryophyta</taxon>
        <taxon>Tracheophyta</taxon>
        <taxon>Spermatophyta</taxon>
        <taxon>Magnoliopsida</taxon>
        <taxon>Liliopsida</taxon>
        <taxon>Poales</taxon>
        <taxon>Poaceae</taxon>
        <taxon>BOP clade</taxon>
        <taxon>Pooideae</taxon>
        <taxon>Triticodae</taxon>
        <taxon>Triticeae</taxon>
        <taxon>Triticinae</taxon>
        <taxon>Triticum</taxon>
    </lineage>
</organism>
<feature type="compositionally biased region" description="Basic and acidic residues" evidence="2">
    <location>
        <begin position="1086"/>
        <end position="1107"/>
    </location>
</feature>
<proteinExistence type="predicted"/>
<feature type="compositionally biased region" description="Polar residues" evidence="2">
    <location>
        <begin position="101"/>
        <end position="111"/>
    </location>
</feature>
<feature type="domain" description="Disease resistance R13L4/SHOC-2-like LRR" evidence="3">
    <location>
        <begin position="660"/>
        <end position="843"/>
    </location>
</feature>
<dbReference type="Pfam" id="PF23598">
    <property type="entry name" value="LRR_14"/>
    <property type="match status" value="1"/>
</dbReference>
<evidence type="ECO:0000256" key="2">
    <source>
        <dbReference type="SAM" id="MobiDB-lite"/>
    </source>
</evidence>
<feature type="region of interest" description="Disordered" evidence="2">
    <location>
        <begin position="524"/>
        <end position="600"/>
    </location>
</feature>
<dbReference type="EMBL" id="LS480641">
    <property type="protein sequence ID" value="SPT16223.1"/>
    <property type="molecule type" value="Genomic_DNA"/>
</dbReference>
<feature type="region of interest" description="Disordered" evidence="2">
    <location>
        <begin position="1"/>
        <end position="183"/>
    </location>
</feature>
<feature type="compositionally biased region" description="Basic and acidic residues" evidence="2">
    <location>
        <begin position="146"/>
        <end position="159"/>
    </location>
</feature>
<dbReference type="AlphaFoldDB" id="A0A7H4LC85"/>
<feature type="compositionally biased region" description="Basic and acidic residues" evidence="2">
    <location>
        <begin position="344"/>
        <end position="372"/>
    </location>
</feature>
<evidence type="ECO:0000256" key="1">
    <source>
        <dbReference type="ARBA" id="ARBA00022737"/>
    </source>
</evidence>
<dbReference type="InterPro" id="IPR032675">
    <property type="entry name" value="LRR_dom_sf"/>
</dbReference>
<dbReference type="Gene3D" id="3.80.10.10">
    <property type="entry name" value="Ribonuclease Inhibitor"/>
    <property type="match status" value="1"/>
</dbReference>
<evidence type="ECO:0000313" key="4">
    <source>
        <dbReference type="EMBL" id="SPT16223.1"/>
    </source>
</evidence>
<evidence type="ECO:0000313" key="5">
    <source>
        <dbReference type="Proteomes" id="UP000280104"/>
    </source>
</evidence>
<feature type="compositionally biased region" description="Low complexity" evidence="2">
    <location>
        <begin position="268"/>
        <end position="278"/>
    </location>
</feature>